<dbReference type="SUPFAM" id="SSF118290">
    <property type="entry name" value="WRKY DNA-binding domain"/>
    <property type="match status" value="1"/>
</dbReference>
<evidence type="ECO:0000256" key="4">
    <source>
        <dbReference type="ARBA" id="ARBA00023163"/>
    </source>
</evidence>
<dbReference type="PANTHER" id="PTHR31221">
    <property type="entry name" value="WRKY TRANSCRIPTION FACTOR PROTEIN 1-RELATED"/>
    <property type="match status" value="1"/>
</dbReference>
<dbReference type="Pfam" id="PF03106">
    <property type="entry name" value="WRKY"/>
    <property type="match status" value="1"/>
</dbReference>
<dbReference type="InterPro" id="IPR044810">
    <property type="entry name" value="WRKY_plant"/>
</dbReference>
<keyword evidence="4" id="KW-0804">Transcription</keyword>
<evidence type="ECO:0000313" key="8">
    <source>
        <dbReference type="EMBL" id="KAL3616936.1"/>
    </source>
</evidence>
<reference evidence="9" key="1">
    <citation type="journal article" date="2024" name="IScience">
        <title>Strigolactones Initiate the Formation of Haustorium-like Structures in Castilleja.</title>
        <authorList>
            <person name="Buerger M."/>
            <person name="Peterson D."/>
            <person name="Chory J."/>
        </authorList>
    </citation>
    <scope>NUCLEOTIDE SEQUENCE [LARGE SCALE GENOMIC DNA]</scope>
</reference>
<keyword evidence="2" id="KW-0805">Transcription regulation</keyword>
<feature type="domain" description="WRKY" evidence="7">
    <location>
        <begin position="151"/>
        <end position="216"/>
    </location>
</feature>
<feature type="compositionally biased region" description="Polar residues" evidence="6">
    <location>
        <begin position="94"/>
        <end position="105"/>
    </location>
</feature>
<evidence type="ECO:0000256" key="2">
    <source>
        <dbReference type="ARBA" id="ARBA00023015"/>
    </source>
</evidence>
<name>A0ABD3BIM9_9LAMI</name>
<keyword evidence="3" id="KW-0238">DNA-binding</keyword>
<dbReference type="PROSITE" id="PS50811">
    <property type="entry name" value="WRKY"/>
    <property type="match status" value="1"/>
</dbReference>
<dbReference type="PANTHER" id="PTHR31221:SF358">
    <property type="entry name" value="WRKY TRANSCRIPTION FACTOR 71"/>
    <property type="match status" value="1"/>
</dbReference>
<dbReference type="FunFam" id="2.20.25.80:FF:000003">
    <property type="entry name" value="WRKY transcription factor 57"/>
    <property type="match status" value="1"/>
</dbReference>
<evidence type="ECO:0000256" key="5">
    <source>
        <dbReference type="ARBA" id="ARBA00023242"/>
    </source>
</evidence>
<keyword evidence="5" id="KW-0539">Nucleus</keyword>
<protein>
    <submittedName>
        <fullName evidence="8">WRKY transcription factor</fullName>
    </submittedName>
</protein>
<dbReference type="InterPro" id="IPR036576">
    <property type="entry name" value="WRKY_dom_sf"/>
</dbReference>
<dbReference type="AlphaFoldDB" id="A0ABD3BIM9"/>
<dbReference type="InterPro" id="IPR003657">
    <property type="entry name" value="WRKY_dom"/>
</dbReference>
<dbReference type="GO" id="GO:0005634">
    <property type="term" value="C:nucleus"/>
    <property type="evidence" value="ECO:0007669"/>
    <property type="project" value="UniProtKB-SubCell"/>
</dbReference>
<feature type="region of interest" description="Disordered" evidence="6">
    <location>
        <begin position="1"/>
        <end position="146"/>
    </location>
</feature>
<comment type="subcellular location">
    <subcellularLocation>
        <location evidence="1">Nucleus</location>
    </subcellularLocation>
</comment>
<dbReference type="GO" id="GO:0003677">
    <property type="term" value="F:DNA binding"/>
    <property type="evidence" value="ECO:0007669"/>
    <property type="project" value="UniProtKB-KW"/>
</dbReference>
<evidence type="ECO:0000313" key="9">
    <source>
        <dbReference type="Proteomes" id="UP001632038"/>
    </source>
</evidence>
<evidence type="ECO:0000256" key="1">
    <source>
        <dbReference type="ARBA" id="ARBA00004123"/>
    </source>
</evidence>
<proteinExistence type="predicted"/>
<gene>
    <name evidence="8" type="primary">WRKY28_3</name>
    <name evidence="8" type="ORF">CASFOL_039330</name>
</gene>
<evidence type="ECO:0000256" key="6">
    <source>
        <dbReference type="SAM" id="MobiDB-lite"/>
    </source>
</evidence>
<evidence type="ECO:0000256" key="3">
    <source>
        <dbReference type="ARBA" id="ARBA00023125"/>
    </source>
</evidence>
<sequence>MSDDFTQSYYHQQPYDQDDDQRRNNTAAAAFPYSGSTPQNNMQVFDPSYLSFSEFFNGPTTQNPFPGAFDLSPEAFSAGKEEHPPPSGGGETPATPNSSISSGSTEAVEYDENSNKGKKEIKGTLENDAKSKKGSDPKKQRQSRYAFMTKSEVDHLEDGYRWRKYGQKAVKNNAYPRSYYRCTTQKCPVKKRVERSFEDPSIVVTTYEGQHNHDVPTTLRGSVVAGMFAPTMLSPPFGAPEGSSSFSQELLLGQMGNIYGYGGDGGTSNVTNHQQNLSGPRQQLHQFPDYGLLQDIIPPAFPKPEP</sequence>
<dbReference type="Gene3D" id="2.20.25.80">
    <property type="entry name" value="WRKY domain"/>
    <property type="match status" value="1"/>
</dbReference>
<evidence type="ECO:0000259" key="7">
    <source>
        <dbReference type="PROSITE" id="PS50811"/>
    </source>
</evidence>
<feature type="compositionally biased region" description="Basic and acidic residues" evidence="6">
    <location>
        <begin position="113"/>
        <end position="139"/>
    </location>
</feature>
<dbReference type="Proteomes" id="UP001632038">
    <property type="component" value="Unassembled WGS sequence"/>
</dbReference>
<keyword evidence="9" id="KW-1185">Reference proteome</keyword>
<accession>A0ABD3BIM9</accession>
<organism evidence="8 9">
    <name type="scientific">Castilleja foliolosa</name>
    <dbReference type="NCBI Taxonomy" id="1961234"/>
    <lineage>
        <taxon>Eukaryota</taxon>
        <taxon>Viridiplantae</taxon>
        <taxon>Streptophyta</taxon>
        <taxon>Embryophyta</taxon>
        <taxon>Tracheophyta</taxon>
        <taxon>Spermatophyta</taxon>
        <taxon>Magnoliopsida</taxon>
        <taxon>eudicotyledons</taxon>
        <taxon>Gunneridae</taxon>
        <taxon>Pentapetalae</taxon>
        <taxon>asterids</taxon>
        <taxon>lamiids</taxon>
        <taxon>Lamiales</taxon>
        <taxon>Orobanchaceae</taxon>
        <taxon>Pedicularideae</taxon>
        <taxon>Castillejinae</taxon>
        <taxon>Castilleja</taxon>
    </lineage>
</organism>
<dbReference type="SMART" id="SM00774">
    <property type="entry name" value="WRKY"/>
    <property type="match status" value="1"/>
</dbReference>
<feature type="compositionally biased region" description="Polar residues" evidence="6">
    <location>
        <begin position="34"/>
        <end position="43"/>
    </location>
</feature>
<dbReference type="EMBL" id="JAVIJP010000087">
    <property type="protein sequence ID" value="KAL3616936.1"/>
    <property type="molecule type" value="Genomic_DNA"/>
</dbReference>
<comment type="caution">
    <text evidence="8">The sequence shown here is derived from an EMBL/GenBank/DDBJ whole genome shotgun (WGS) entry which is preliminary data.</text>
</comment>